<sequence length="396" mass="42688">MADTKQICAMAEQIKDELICDRRTIHAHPELAFQEEKTSAFVQARLQELGIEYKTGYAKTGVVGLIHGKKGAGKTLLLRADMDGLPIQEANDVPYRSKVDGRMHACGHDSHVAMLLGTAKLLKSMEQEFCGTVKLMFQPAEEGAGGAEPMIEDGLLENPNVDAALALHVEPTYPCGKIAIKSGALMAAPDEFDLIIRGKGGHGAYPHETIDPILTAAKVVEGLQSITARNIDAAVPAVVSVGQISGGQFYNVIPDEVVLKGTTRAFDDATRRLLSERIEQIAGGICAAMGATYSYEFRYMYPPLINDSAMTELVGQSACAVVGEGKVIRLETPFMGGEDFSYVANKVPASYFYLGCGNEEKGCTHPWHSANFNLDEDCLPLGVSVLAEAAMRYLNK</sequence>
<proteinExistence type="inferred from homology"/>
<comment type="similarity">
    <text evidence="1">Belongs to the peptidase M20 family.</text>
</comment>
<dbReference type="NCBIfam" id="TIGR01891">
    <property type="entry name" value="amidohydrolases"/>
    <property type="match status" value="1"/>
</dbReference>
<dbReference type="Gene3D" id="3.30.70.360">
    <property type="match status" value="1"/>
</dbReference>
<reference evidence="5" key="1">
    <citation type="submission" date="2020-10" db="EMBL/GenBank/DDBJ databases">
        <authorList>
            <person name="Gilroy R."/>
        </authorList>
    </citation>
    <scope>NUCLEOTIDE SEQUENCE</scope>
    <source>
        <strain evidence="5">4920</strain>
    </source>
</reference>
<dbReference type="EMBL" id="DVOF01000145">
    <property type="protein sequence ID" value="HIV02936.1"/>
    <property type="molecule type" value="Genomic_DNA"/>
</dbReference>
<dbReference type="GO" id="GO:0046872">
    <property type="term" value="F:metal ion binding"/>
    <property type="evidence" value="ECO:0007669"/>
    <property type="project" value="UniProtKB-KW"/>
</dbReference>
<gene>
    <name evidence="5" type="ORF">IAC74_05120</name>
</gene>
<dbReference type="GO" id="GO:0016787">
    <property type="term" value="F:hydrolase activity"/>
    <property type="evidence" value="ECO:0007669"/>
    <property type="project" value="UniProtKB-KW"/>
</dbReference>
<name>A0A9D1T0Q5_9FIRM</name>
<organism evidence="5 6">
    <name type="scientific">Candidatus Aphodoplasma excrementigallinarum</name>
    <dbReference type="NCBI Taxonomy" id="2840673"/>
    <lineage>
        <taxon>Bacteria</taxon>
        <taxon>Bacillati</taxon>
        <taxon>Bacillota</taxon>
        <taxon>Clostridia</taxon>
        <taxon>Eubacteriales</taxon>
        <taxon>Candidatus Aphodoplasma</taxon>
    </lineage>
</organism>
<feature type="binding site" evidence="3">
    <location>
        <position position="168"/>
    </location>
    <ligand>
        <name>Mn(2+)</name>
        <dbReference type="ChEBI" id="CHEBI:29035"/>
        <label>2</label>
    </ligand>
</feature>
<evidence type="ECO:0000256" key="2">
    <source>
        <dbReference type="ARBA" id="ARBA00022801"/>
    </source>
</evidence>
<dbReference type="PANTHER" id="PTHR11014">
    <property type="entry name" value="PEPTIDASE M20 FAMILY MEMBER"/>
    <property type="match status" value="1"/>
</dbReference>
<dbReference type="SUPFAM" id="SSF53187">
    <property type="entry name" value="Zn-dependent exopeptidases"/>
    <property type="match status" value="1"/>
</dbReference>
<dbReference type="InterPro" id="IPR017439">
    <property type="entry name" value="Amidohydrolase"/>
</dbReference>
<keyword evidence="3" id="KW-0464">Manganese</keyword>
<dbReference type="Proteomes" id="UP000886743">
    <property type="component" value="Unassembled WGS sequence"/>
</dbReference>
<dbReference type="InterPro" id="IPR036264">
    <property type="entry name" value="Bact_exopeptidase_dim_dom"/>
</dbReference>
<comment type="caution">
    <text evidence="5">The sequence shown here is derived from an EMBL/GenBank/DDBJ whole genome shotgun (WGS) entry which is preliminary data.</text>
</comment>
<keyword evidence="3" id="KW-0479">Metal-binding</keyword>
<evidence type="ECO:0000256" key="3">
    <source>
        <dbReference type="PIRSR" id="PIRSR005962-1"/>
    </source>
</evidence>
<dbReference type="CDD" id="cd03886">
    <property type="entry name" value="M20_Acy1"/>
    <property type="match status" value="1"/>
</dbReference>
<feature type="binding site" evidence="3">
    <location>
        <position position="106"/>
    </location>
    <ligand>
        <name>Mn(2+)</name>
        <dbReference type="ChEBI" id="CHEBI:29035"/>
        <label>2</label>
    </ligand>
</feature>
<evidence type="ECO:0000256" key="1">
    <source>
        <dbReference type="ARBA" id="ARBA00006153"/>
    </source>
</evidence>
<evidence type="ECO:0000313" key="5">
    <source>
        <dbReference type="EMBL" id="HIV02936.1"/>
    </source>
</evidence>
<dbReference type="FunFam" id="3.30.70.360:FF:000014">
    <property type="entry name" value="N-acyl-L-amino acid amidohydrolase"/>
    <property type="match status" value="1"/>
</dbReference>
<dbReference type="Pfam" id="PF01546">
    <property type="entry name" value="Peptidase_M20"/>
    <property type="match status" value="1"/>
</dbReference>
<dbReference type="Gene3D" id="3.40.630.10">
    <property type="entry name" value="Zn peptidases"/>
    <property type="match status" value="1"/>
</dbReference>
<dbReference type="PIRSF" id="PIRSF005962">
    <property type="entry name" value="Pept_M20D_amidohydro"/>
    <property type="match status" value="1"/>
</dbReference>
<reference evidence="5" key="2">
    <citation type="journal article" date="2021" name="PeerJ">
        <title>Extensive microbial diversity within the chicken gut microbiome revealed by metagenomics and culture.</title>
        <authorList>
            <person name="Gilroy R."/>
            <person name="Ravi A."/>
            <person name="Getino M."/>
            <person name="Pursley I."/>
            <person name="Horton D.L."/>
            <person name="Alikhan N.F."/>
            <person name="Baker D."/>
            <person name="Gharbi K."/>
            <person name="Hall N."/>
            <person name="Watson M."/>
            <person name="Adriaenssens E.M."/>
            <person name="Foster-Nyarko E."/>
            <person name="Jarju S."/>
            <person name="Secka A."/>
            <person name="Antonio M."/>
            <person name="Oren A."/>
            <person name="Chaudhuri R.R."/>
            <person name="La Ragione R."/>
            <person name="Hildebrand F."/>
            <person name="Pallen M.J."/>
        </authorList>
    </citation>
    <scope>NUCLEOTIDE SEQUENCE</scope>
    <source>
        <strain evidence="5">4920</strain>
    </source>
</reference>
<comment type="cofactor">
    <cofactor evidence="3">
        <name>Mn(2+)</name>
        <dbReference type="ChEBI" id="CHEBI:29035"/>
    </cofactor>
    <text evidence="3">The Mn(2+) ion enhances activity.</text>
</comment>
<evidence type="ECO:0000259" key="4">
    <source>
        <dbReference type="Pfam" id="PF07687"/>
    </source>
</evidence>
<feature type="domain" description="Peptidase M20 dimerisation" evidence="4">
    <location>
        <begin position="192"/>
        <end position="282"/>
    </location>
</feature>
<protein>
    <submittedName>
        <fullName evidence="5">Amidohydrolase</fullName>
    </submittedName>
</protein>
<dbReference type="Pfam" id="PF07687">
    <property type="entry name" value="M20_dimer"/>
    <property type="match status" value="1"/>
</dbReference>
<dbReference type="AlphaFoldDB" id="A0A9D1T0Q5"/>
<dbReference type="PANTHER" id="PTHR11014:SF63">
    <property type="entry name" value="METALLOPEPTIDASE, PUTATIVE (AFU_ORTHOLOGUE AFUA_6G09600)-RELATED"/>
    <property type="match status" value="1"/>
</dbReference>
<accession>A0A9D1T0Q5</accession>
<dbReference type="InterPro" id="IPR002933">
    <property type="entry name" value="Peptidase_M20"/>
</dbReference>
<feature type="binding site" evidence="3">
    <location>
        <position position="142"/>
    </location>
    <ligand>
        <name>Mn(2+)</name>
        <dbReference type="ChEBI" id="CHEBI:29035"/>
        <label>2</label>
    </ligand>
</feature>
<evidence type="ECO:0000313" key="6">
    <source>
        <dbReference type="Proteomes" id="UP000886743"/>
    </source>
</evidence>
<dbReference type="InterPro" id="IPR011650">
    <property type="entry name" value="Peptidase_M20_dimer"/>
</dbReference>
<dbReference type="SUPFAM" id="SSF55031">
    <property type="entry name" value="Bacterial exopeptidase dimerisation domain"/>
    <property type="match status" value="1"/>
</dbReference>
<feature type="binding site" evidence="3">
    <location>
        <position position="368"/>
    </location>
    <ligand>
        <name>Mn(2+)</name>
        <dbReference type="ChEBI" id="CHEBI:29035"/>
        <label>2</label>
    </ligand>
</feature>
<keyword evidence="2" id="KW-0378">Hydrolase</keyword>
<feature type="binding site" evidence="3">
    <location>
        <position position="108"/>
    </location>
    <ligand>
        <name>Mn(2+)</name>
        <dbReference type="ChEBI" id="CHEBI:29035"/>
        <label>2</label>
    </ligand>
</feature>